<proteinExistence type="predicted"/>
<keyword evidence="3" id="KW-1185">Reference proteome</keyword>
<dbReference type="AlphaFoldDB" id="A0AAD4KCD1"/>
<feature type="region of interest" description="Disordered" evidence="1">
    <location>
        <begin position="202"/>
        <end position="254"/>
    </location>
</feature>
<dbReference type="EMBL" id="JAJJHW010000095">
    <property type="protein sequence ID" value="KAH8387366.1"/>
    <property type="molecule type" value="Genomic_DNA"/>
</dbReference>
<feature type="region of interest" description="Disordered" evidence="1">
    <location>
        <begin position="152"/>
        <end position="183"/>
    </location>
</feature>
<sequence length="323" mass="36809">MEENGKLYGMVEVDQLRSTWKARKFPIEVPALLMQSGLLPSIFDWPLLGQLMPMEQAMGEAMLQQRINDLELLNSLTTSLQRIEIRAETGIGIDVVLGRPSYNVLVQDNGSILVKELPSLHIHVYAVESRAAAGQECKLDEHDEHELMLPPSASASQALSASASALASEQANNKQVAAGQQQQQQQQPQQQQQQQQKQQQQQQEEQEKEQEEEQQEEQQELEGKESKDESTDSVEKLLAEMDEELEKNEQQEQSLQLAKFEQNQQEALEFLCGNLTSLSEDGDEPETDFLTESEEQADNKLHRRMSFWMRVGHFLRQNIPRLN</sequence>
<evidence type="ECO:0000313" key="2">
    <source>
        <dbReference type="EMBL" id="KAH8387366.1"/>
    </source>
</evidence>
<evidence type="ECO:0000256" key="1">
    <source>
        <dbReference type="SAM" id="MobiDB-lite"/>
    </source>
</evidence>
<feature type="compositionally biased region" description="Acidic residues" evidence="1">
    <location>
        <begin position="204"/>
        <end position="220"/>
    </location>
</feature>
<gene>
    <name evidence="2" type="ORF">KR093_006635</name>
</gene>
<dbReference type="Proteomes" id="UP001200034">
    <property type="component" value="Unassembled WGS sequence"/>
</dbReference>
<comment type="caution">
    <text evidence="2">The sequence shown here is derived from an EMBL/GenBank/DDBJ whole genome shotgun (WGS) entry which is preliminary data.</text>
</comment>
<organism evidence="2 3">
    <name type="scientific">Drosophila rubida</name>
    <dbReference type="NCBI Taxonomy" id="30044"/>
    <lineage>
        <taxon>Eukaryota</taxon>
        <taxon>Metazoa</taxon>
        <taxon>Ecdysozoa</taxon>
        <taxon>Arthropoda</taxon>
        <taxon>Hexapoda</taxon>
        <taxon>Insecta</taxon>
        <taxon>Pterygota</taxon>
        <taxon>Neoptera</taxon>
        <taxon>Endopterygota</taxon>
        <taxon>Diptera</taxon>
        <taxon>Brachycera</taxon>
        <taxon>Muscomorpha</taxon>
        <taxon>Ephydroidea</taxon>
        <taxon>Drosophilidae</taxon>
        <taxon>Drosophila</taxon>
    </lineage>
</organism>
<accession>A0AAD4KCD1</accession>
<name>A0AAD4KCD1_9MUSC</name>
<feature type="compositionally biased region" description="Basic and acidic residues" evidence="1">
    <location>
        <begin position="221"/>
        <end position="239"/>
    </location>
</feature>
<feature type="compositionally biased region" description="Low complexity" evidence="1">
    <location>
        <begin position="152"/>
        <end position="171"/>
    </location>
</feature>
<reference evidence="2" key="1">
    <citation type="journal article" date="2021" name="Mol. Ecol. Resour.">
        <title>Phylogenomic analyses of the genus Drosophila reveals genomic signals of climate adaptation.</title>
        <authorList>
            <person name="Li F."/>
            <person name="Rane R.V."/>
            <person name="Luria V."/>
            <person name="Xiong Z."/>
            <person name="Chen J."/>
            <person name="Li Z."/>
            <person name="Catullo R.A."/>
            <person name="Griffin P.C."/>
            <person name="Schiffer M."/>
            <person name="Pearce S."/>
            <person name="Lee S.F."/>
            <person name="McElroy K."/>
            <person name="Stocker A."/>
            <person name="Shirriffs J."/>
            <person name="Cockerell F."/>
            <person name="Coppin C."/>
            <person name="Sgro C.M."/>
            <person name="Karger A."/>
            <person name="Cain J.W."/>
            <person name="Weber J.A."/>
            <person name="Santpere G."/>
            <person name="Kirschner M.W."/>
            <person name="Hoffmann A.A."/>
            <person name="Oakeshott J.G."/>
            <person name="Zhang G."/>
        </authorList>
    </citation>
    <scope>NUCLEOTIDE SEQUENCE</scope>
    <source>
        <strain evidence="2">BGI-SZ-2011g</strain>
    </source>
</reference>
<evidence type="ECO:0000313" key="3">
    <source>
        <dbReference type="Proteomes" id="UP001200034"/>
    </source>
</evidence>
<protein>
    <submittedName>
        <fullName evidence="2">Uncharacterized protein</fullName>
    </submittedName>
</protein>